<sequence>MQNTPFLRFFSRIRNIISHDHSKTIPKKTKVLFLQISNLIKVLSHFFGDKINCCFICYHLINISFS</sequence>
<organism evidence="1 2">
    <name type="scientific">Vespula squamosa</name>
    <name type="common">Southern yellow jacket</name>
    <name type="synonym">Wasp</name>
    <dbReference type="NCBI Taxonomy" id="30214"/>
    <lineage>
        <taxon>Eukaryota</taxon>
        <taxon>Metazoa</taxon>
        <taxon>Ecdysozoa</taxon>
        <taxon>Arthropoda</taxon>
        <taxon>Hexapoda</taxon>
        <taxon>Insecta</taxon>
        <taxon>Pterygota</taxon>
        <taxon>Neoptera</taxon>
        <taxon>Endopterygota</taxon>
        <taxon>Hymenoptera</taxon>
        <taxon>Apocrita</taxon>
        <taxon>Aculeata</taxon>
        <taxon>Vespoidea</taxon>
        <taxon>Vespidae</taxon>
        <taxon>Vespinae</taxon>
        <taxon>Vespula</taxon>
    </lineage>
</organism>
<comment type="caution">
    <text evidence="1">The sequence shown here is derived from an EMBL/GenBank/DDBJ whole genome shotgun (WGS) entry which is preliminary data.</text>
</comment>
<keyword evidence="2" id="KW-1185">Reference proteome</keyword>
<protein>
    <submittedName>
        <fullName evidence="1">Uncharacterized protein</fullName>
    </submittedName>
</protein>
<evidence type="ECO:0000313" key="1">
    <source>
        <dbReference type="EMBL" id="KAL2711440.1"/>
    </source>
</evidence>
<dbReference type="EMBL" id="JAUDFV010000174">
    <property type="protein sequence ID" value="KAL2711440.1"/>
    <property type="molecule type" value="Genomic_DNA"/>
</dbReference>
<evidence type="ECO:0000313" key="2">
    <source>
        <dbReference type="Proteomes" id="UP001607302"/>
    </source>
</evidence>
<dbReference type="Proteomes" id="UP001607302">
    <property type="component" value="Unassembled WGS sequence"/>
</dbReference>
<accession>A0ABD1ZVB3</accession>
<dbReference type="AlphaFoldDB" id="A0ABD1ZVB3"/>
<reference evidence="1 2" key="1">
    <citation type="journal article" date="2024" name="Ann. Entomol. Soc. Am.">
        <title>Genomic analyses of the southern and eastern yellowjacket wasps (Hymenoptera: Vespidae) reveal evolutionary signatures of social life.</title>
        <authorList>
            <person name="Catto M.A."/>
            <person name="Caine P.B."/>
            <person name="Orr S.E."/>
            <person name="Hunt B.G."/>
            <person name="Goodisman M.A.D."/>
        </authorList>
    </citation>
    <scope>NUCLEOTIDE SEQUENCE [LARGE SCALE GENOMIC DNA]</scope>
    <source>
        <strain evidence="1">233</strain>
        <tissue evidence="1">Head and thorax</tissue>
    </source>
</reference>
<name>A0ABD1ZVB3_VESSQ</name>
<proteinExistence type="predicted"/>
<gene>
    <name evidence="1" type="ORF">V1478_018941</name>
</gene>